<evidence type="ECO:0008006" key="4">
    <source>
        <dbReference type="Google" id="ProtNLM"/>
    </source>
</evidence>
<keyword evidence="1" id="KW-0812">Transmembrane</keyword>
<dbReference type="Proteomes" id="UP001525890">
    <property type="component" value="Unassembled WGS sequence"/>
</dbReference>
<feature type="transmembrane region" description="Helical" evidence="1">
    <location>
        <begin position="83"/>
        <end position="102"/>
    </location>
</feature>
<gene>
    <name evidence="2" type="ORF">NG799_02770</name>
</gene>
<evidence type="ECO:0000313" key="3">
    <source>
        <dbReference type="Proteomes" id="UP001525890"/>
    </source>
</evidence>
<name>A0ABT2MKI5_9CYAN</name>
<feature type="transmembrane region" description="Helical" evidence="1">
    <location>
        <begin position="146"/>
        <end position="166"/>
    </location>
</feature>
<dbReference type="RefSeq" id="WP_368004956.1">
    <property type="nucleotide sequence ID" value="NZ_JAMXFF010000002.1"/>
</dbReference>
<reference evidence="2 3" key="1">
    <citation type="journal article" date="2022" name="Front. Microbiol.">
        <title>High genomic differentiation and limited gene flow indicate recent cryptic speciation within the genus Laspinema (cyanobacteria).</title>
        <authorList>
            <person name="Stanojkovic A."/>
            <person name="Skoupy S."/>
            <person name="Skaloud P."/>
            <person name="Dvorak P."/>
        </authorList>
    </citation>
    <scope>NUCLEOTIDE SEQUENCE [LARGE SCALE GENOMIC DNA]</scope>
    <source>
        <strain evidence="2 3">D2a</strain>
    </source>
</reference>
<keyword evidence="3" id="KW-1185">Reference proteome</keyword>
<keyword evidence="1" id="KW-0472">Membrane</keyword>
<dbReference type="Pfam" id="PF24301">
    <property type="entry name" value="FraC"/>
    <property type="match status" value="1"/>
</dbReference>
<proteinExistence type="predicted"/>
<dbReference type="InterPro" id="IPR054663">
    <property type="entry name" value="FraC"/>
</dbReference>
<dbReference type="EMBL" id="JAMXFF010000002">
    <property type="protein sequence ID" value="MCT7965254.1"/>
    <property type="molecule type" value="Genomic_DNA"/>
</dbReference>
<accession>A0ABT2MKI5</accession>
<dbReference type="NCBIfam" id="NF045624">
    <property type="entry name" value="filament_FraC"/>
    <property type="match status" value="1"/>
</dbReference>
<feature type="transmembrane region" description="Helical" evidence="1">
    <location>
        <begin position="40"/>
        <end position="63"/>
    </location>
</feature>
<keyword evidence="1" id="KW-1133">Transmembrane helix</keyword>
<feature type="transmembrane region" description="Helical" evidence="1">
    <location>
        <begin position="6"/>
        <end position="28"/>
    </location>
</feature>
<comment type="caution">
    <text evidence="2">The sequence shown here is derived from an EMBL/GenBank/DDBJ whole genome shotgun (WGS) entry which is preliminary data.</text>
</comment>
<sequence length="173" mass="19990">MVFPLPTILLQTFFLTISVAIESSVFYARCQVSRKTSVEYALTINLISACVGWIFFFYIEPILSPPLKIQLVTYVFLNKLGEGGLSLIFIIGFFVFWANFSLKLISLNLFNKLVDYAYPLQPEAELEENYRYSTRKVKKAPERRQAMAVLWGHSYSHSVILLVLWLKNFQNTV</sequence>
<protein>
    <recommendedName>
        <fullName evidence="4">Filament integrity protein</fullName>
    </recommendedName>
</protein>
<organism evidence="2 3">
    <name type="scientific">Laspinema palackyanum D2a</name>
    <dbReference type="NCBI Taxonomy" id="2953684"/>
    <lineage>
        <taxon>Bacteria</taxon>
        <taxon>Bacillati</taxon>
        <taxon>Cyanobacteriota</taxon>
        <taxon>Cyanophyceae</taxon>
        <taxon>Oscillatoriophycideae</taxon>
        <taxon>Oscillatoriales</taxon>
        <taxon>Laspinemataceae</taxon>
        <taxon>Laspinema</taxon>
        <taxon>Laspinema palackyanum</taxon>
    </lineage>
</organism>
<evidence type="ECO:0000256" key="1">
    <source>
        <dbReference type="SAM" id="Phobius"/>
    </source>
</evidence>
<evidence type="ECO:0000313" key="2">
    <source>
        <dbReference type="EMBL" id="MCT7965254.1"/>
    </source>
</evidence>